<dbReference type="Pfam" id="PF14076">
    <property type="entry name" value="DUF4258"/>
    <property type="match status" value="1"/>
</dbReference>
<name>A0A7D5IMP5_9EURY</name>
<proteinExistence type="predicted"/>
<protein>
    <submittedName>
        <fullName evidence="1">DUF4258 domain-containing protein</fullName>
    </submittedName>
</protein>
<reference evidence="1 2" key="1">
    <citation type="submission" date="2020-06" db="EMBL/GenBank/DDBJ databases">
        <title>Methanolobus halotolerans sp. nov., isolated from a saline lake Tus in Siberia.</title>
        <authorList>
            <person name="Shen Y."/>
            <person name="Chen S.-C."/>
            <person name="Lai M.-C."/>
            <person name="Huang H.-H."/>
            <person name="Chiu H.-H."/>
            <person name="Tang S.-L."/>
            <person name="Rogozin D.Y."/>
            <person name="Degermendzhy A.G."/>
        </authorList>
    </citation>
    <scope>NUCLEOTIDE SEQUENCE [LARGE SCALE GENOMIC DNA]</scope>
    <source>
        <strain evidence="1 2">DSM 21339</strain>
    </source>
</reference>
<keyword evidence="2" id="KW-1185">Reference proteome</keyword>
<gene>
    <name evidence="1" type="ORF">HWN40_01675</name>
</gene>
<sequence length="105" mass="12161">MGKSDLKHIQDMIIQDKFIVSDHARTRMFQRNVTTDELIKAVNNSSIIEEYPDDRPCPSVLLLGFVNNEAFHVVVADCTDHARIITVYYPAKDKWIENKIRVDDK</sequence>
<organism evidence="1 2">
    <name type="scientific">Methanolobus zinderi</name>
    <dbReference type="NCBI Taxonomy" id="536044"/>
    <lineage>
        <taxon>Archaea</taxon>
        <taxon>Methanobacteriati</taxon>
        <taxon>Methanobacteriota</taxon>
        <taxon>Stenosarchaea group</taxon>
        <taxon>Methanomicrobia</taxon>
        <taxon>Methanosarcinales</taxon>
        <taxon>Methanosarcinaceae</taxon>
        <taxon>Methanolobus</taxon>
    </lineage>
</organism>
<accession>A0A7D5IMP5</accession>
<dbReference type="OrthoDB" id="108650at2157"/>
<dbReference type="GeneID" id="55820344"/>
<dbReference type="InterPro" id="IPR025354">
    <property type="entry name" value="DUF4258"/>
</dbReference>
<dbReference type="RefSeq" id="WP_176964128.1">
    <property type="nucleotide sequence ID" value="NZ_CP058215.1"/>
</dbReference>
<evidence type="ECO:0000313" key="1">
    <source>
        <dbReference type="EMBL" id="QLC49065.1"/>
    </source>
</evidence>
<dbReference type="EMBL" id="CP058215">
    <property type="protein sequence ID" value="QLC49065.1"/>
    <property type="molecule type" value="Genomic_DNA"/>
</dbReference>
<dbReference type="KEGG" id="mzi:HWN40_01675"/>
<dbReference type="AlphaFoldDB" id="A0A7D5IMP5"/>
<evidence type="ECO:0000313" key="2">
    <source>
        <dbReference type="Proteomes" id="UP000509594"/>
    </source>
</evidence>
<dbReference type="Proteomes" id="UP000509594">
    <property type="component" value="Chromosome"/>
</dbReference>